<dbReference type="InterPro" id="IPR046348">
    <property type="entry name" value="SIS_dom_sf"/>
</dbReference>
<dbReference type="PROSITE" id="PS51464">
    <property type="entry name" value="SIS"/>
    <property type="match status" value="1"/>
</dbReference>
<dbReference type="Pfam" id="PF22645">
    <property type="entry name" value="GKRP_SIS_N"/>
    <property type="match status" value="1"/>
</dbReference>
<name>A0A8J7U8E3_9BACT</name>
<proteinExistence type="predicted"/>
<reference evidence="3" key="1">
    <citation type="submission" date="2021-03" db="EMBL/GenBank/DDBJ databases">
        <authorList>
            <person name="Wang G."/>
        </authorList>
    </citation>
    <scope>NUCLEOTIDE SEQUENCE</scope>
    <source>
        <strain evidence="3">KCTC 12899</strain>
    </source>
</reference>
<sequence>MNPGVQRVTEQIHPLTEHLDQQTPEAALACLFQAERELYEEHAWGPGLLDPAFLADLERLAAKIATVTADPEGRVIFAGAGTSGRLACLAATQWARNYGSQAGKVHGLLAGGWAAYYHAKEVVEDSVAVGQADIAPLLAGPGPVVYIGISCGLSAAYVAGQLALCRRRAHTTTVVLGFTPPDTAVDRTLPGLPPETGSMRALIAALATDADAFVLTPMIGAEPIAGSTRMKGGSATRILLDGLAFPGRIRARLAQYQVLLQQLQRQSLGEVVAWAGETLKRGGSLTYVAAGETAPMALLDASECPPTFGAQPFQVQAVCAGLAEQLPDFDGTDHDLAAYQRRARVEDGFVWMAGAAADPALAAWRKDLAADAIRSLPPFPTHLFDAGTLMGPLRDLWFKWQCNALSTLAFVAYGKVLGNRMVDLRISNQKLWHRGIGLIADLAVVSSQQAEDALHRALGQTAETPLDDKIRAAVRSERLITRAVLTARGWDPEAARAEIAREPRLVSLLTR</sequence>
<dbReference type="InterPro" id="IPR001347">
    <property type="entry name" value="SIS_dom"/>
</dbReference>
<dbReference type="Pfam" id="PF20741">
    <property type="entry name" value="GKRP-like_C"/>
    <property type="match status" value="1"/>
</dbReference>
<organism evidence="3 4">
    <name type="scientific">Acanthopleuribacter pedis</name>
    <dbReference type="NCBI Taxonomy" id="442870"/>
    <lineage>
        <taxon>Bacteria</taxon>
        <taxon>Pseudomonadati</taxon>
        <taxon>Acidobacteriota</taxon>
        <taxon>Holophagae</taxon>
        <taxon>Acanthopleuribacterales</taxon>
        <taxon>Acanthopleuribacteraceae</taxon>
        <taxon>Acanthopleuribacter</taxon>
    </lineage>
</organism>
<dbReference type="EMBL" id="JAFREP010000037">
    <property type="protein sequence ID" value="MBO1322446.1"/>
    <property type="molecule type" value="Genomic_DNA"/>
</dbReference>
<protein>
    <recommendedName>
        <fullName evidence="2">SIS domain-containing protein</fullName>
    </recommendedName>
</protein>
<dbReference type="InterPro" id="IPR040190">
    <property type="entry name" value="MURQ/GCKR"/>
</dbReference>
<keyword evidence="1" id="KW-0119">Carbohydrate metabolism</keyword>
<evidence type="ECO:0000313" key="4">
    <source>
        <dbReference type="Proteomes" id="UP000664417"/>
    </source>
</evidence>
<dbReference type="GO" id="GO:0097367">
    <property type="term" value="F:carbohydrate derivative binding"/>
    <property type="evidence" value="ECO:0007669"/>
    <property type="project" value="InterPro"/>
</dbReference>
<gene>
    <name evidence="3" type="ORF">J3U88_28495</name>
</gene>
<comment type="caution">
    <text evidence="3">The sequence shown here is derived from an EMBL/GenBank/DDBJ whole genome shotgun (WGS) entry which is preliminary data.</text>
</comment>
<keyword evidence="4" id="KW-1185">Reference proteome</keyword>
<accession>A0A8J7U8E3</accession>
<dbReference type="SUPFAM" id="SSF53697">
    <property type="entry name" value="SIS domain"/>
    <property type="match status" value="2"/>
</dbReference>
<dbReference type="GO" id="GO:1901135">
    <property type="term" value="P:carbohydrate derivative metabolic process"/>
    <property type="evidence" value="ECO:0007669"/>
    <property type="project" value="InterPro"/>
</dbReference>
<evidence type="ECO:0000259" key="2">
    <source>
        <dbReference type="PROSITE" id="PS51464"/>
    </source>
</evidence>
<dbReference type="AlphaFoldDB" id="A0A8J7U8E3"/>
<dbReference type="Gene3D" id="1.10.8.1080">
    <property type="match status" value="1"/>
</dbReference>
<dbReference type="Gene3D" id="3.40.50.10490">
    <property type="entry name" value="Glucose-6-phosphate isomerase like protein, domain 1"/>
    <property type="match status" value="3"/>
</dbReference>
<dbReference type="Proteomes" id="UP000664417">
    <property type="component" value="Unassembled WGS sequence"/>
</dbReference>
<dbReference type="PANTHER" id="PTHR10088">
    <property type="entry name" value="GLUCOKINASE REGULATORY PROTEIN"/>
    <property type="match status" value="1"/>
</dbReference>
<dbReference type="RefSeq" id="WP_207862419.1">
    <property type="nucleotide sequence ID" value="NZ_JAFREP010000037.1"/>
</dbReference>
<evidence type="ECO:0000313" key="3">
    <source>
        <dbReference type="EMBL" id="MBO1322446.1"/>
    </source>
</evidence>
<evidence type="ECO:0000256" key="1">
    <source>
        <dbReference type="ARBA" id="ARBA00023277"/>
    </source>
</evidence>
<feature type="domain" description="SIS" evidence="2">
    <location>
        <begin position="64"/>
        <end position="253"/>
    </location>
</feature>
<dbReference type="PANTHER" id="PTHR10088:SF4">
    <property type="entry name" value="GLUCOKINASE REGULATORY PROTEIN"/>
    <property type="match status" value="1"/>
</dbReference>